<evidence type="ECO:0000313" key="12">
    <source>
        <dbReference type="Proteomes" id="UP000242188"/>
    </source>
</evidence>
<dbReference type="Proteomes" id="UP000242188">
    <property type="component" value="Unassembled WGS sequence"/>
</dbReference>
<dbReference type="PANTHER" id="PTHR24228">
    <property type="entry name" value="B2 BRADYKININ RECEPTOR/ANGIOTENSIN II RECEPTOR"/>
    <property type="match status" value="1"/>
</dbReference>
<reference evidence="11 12" key="1">
    <citation type="journal article" date="2017" name="Nat. Ecol. Evol.">
        <title>Scallop genome provides insights into evolution of bilaterian karyotype and development.</title>
        <authorList>
            <person name="Wang S."/>
            <person name="Zhang J."/>
            <person name="Jiao W."/>
            <person name="Li J."/>
            <person name="Xun X."/>
            <person name="Sun Y."/>
            <person name="Guo X."/>
            <person name="Huan P."/>
            <person name="Dong B."/>
            <person name="Zhang L."/>
            <person name="Hu X."/>
            <person name="Sun X."/>
            <person name="Wang J."/>
            <person name="Zhao C."/>
            <person name="Wang Y."/>
            <person name="Wang D."/>
            <person name="Huang X."/>
            <person name="Wang R."/>
            <person name="Lv J."/>
            <person name="Li Y."/>
            <person name="Zhang Z."/>
            <person name="Liu B."/>
            <person name="Lu W."/>
            <person name="Hui Y."/>
            <person name="Liang J."/>
            <person name="Zhou Z."/>
            <person name="Hou R."/>
            <person name="Li X."/>
            <person name="Liu Y."/>
            <person name="Li H."/>
            <person name="Ning X."/>
            <person name="Lin Y."/>
            <person name="Zhao L."/>
            <person name="Xing Q."/>
            <person name="Dou J."/>
            <person name="Li Y."/>
            <person name="Mao J."/>
            <person name="Guo H."/>
            <person name="Dou H."/>
            <person name="Li T."/>
            <person name="Mu C."/>
            <person name="Jiang W."/>
            <person name="Fu Q."/>
            <person name="Fu X."/>
            <person name="Miao Y."/>
            <person name="Liu J."/>
            <person name="Yu Q."/>
            <person name="Li R."/>
            <person name="Liao H."/>
            <person name="Li X."/>
            <person name="Kong Y."/>
            <person name="Jiang Z."/>
            <person name="Chourrout D."/>
            <person name="Li R."/>
            <person name="Bao Z."/>
        </authorList>
    </citation>
    <scope>NUCLEOTIDE SEQUENCE [LARGE SCALE GENOMIC DNA]</scope>
    <source>
        <strain evidence="11 12">PY_sf001</strain>
    </source>
</reference>
<dbReference type="InterPro" id="IPR017452">
    <property type="entry name" value="GPCR_Rhodpsn_7TM"/>
</dbReference>
<protein>
    <submittedName>
        <fullName evidence="11">Neuropeptide Y receptor type 4</fullName>
    </submittedName>
</protein>
<sequence>MVISVIGIPGTVVTICFYGKRIKKTTAATPLILTTLAGFDMLSLIFTIPMSAVSIHLFYIDGWKQDRLFAICNAVTRIPKNCSNLMLLLIGIERLVSVAWPHKLKKIFTKKVGIVCVIVVCTIITPMTVAPMAIEPELVAIQGPEGDYFVRRMPQRDVNPNLYNVFYQNTILLYFVLPLGGVFVCNAALVVLLLKRSRTNRLNRNLNMMTPAQTRELRTTKLVMSVTVIFIVCILPFVVIFPIQTSSGADIPIKGMLLIIPLSMLLECITYSMNAVVYYIGNATFREEIREMMSCACECKIVKTQQVRPINTVSTGIAIDSHL</sequence>
<feature type="transmembrane region" description="Helical" evidence="9">
    <location>
        <begin position="112"/>
        <end position="134"/>
    </location>
</feature>
<dbReference type="GO" id="GO:0005886">
    <property type="term" value="C:plasma membrane"/>
    <property type="evidence" value="ECO:0007669"/>
    <property type="project" value="UniProtKB-SubCell"/>
</dbReference>
<evidence type="ECO:0000256" key="1">
    <source>
        <dbReference type="ARBA" id="ARBA00004651"/>
    </source>
</evidence>
<dbReference type="PROSITE" id="PS50262">
    <property type="entry name" value="G_PROTEIN_RECEP_F1_2"/>
    <property type="match status" value="1"/>
</dbReference>
<gene>
    <name evidence="11" type="ORF">KP79_PYT06044</name>
</gene>
<evidence type="ECO:0000256" key="3">
    <source>
        <dbReference type="ARBA" id="ARBA00022692"/>
    </source>
</evidence>
<dbReference type="PRINTS" id="PR00237">
    <property type="entry name" value="GPCRRHODOPSN"/>
</dbReference>
<keyword evidence="6 9" id="KW-0472">Membrane</keyword>
<feature type="transmembrane region" description="Helical" evidence="9">
    <location>
        <begin position="255"/>
        <end position="280"/>
    </location>
</feature>
<keyword evidence="4 9" id="KW-1133">Transmembrane helix</keyword>
<keyword evidence="2" id="KW-1003">Cell membrane</keyword>
<dbReference type="PANTHER" id="PTHR24228:SF61">
    <property type="entry name" value="G-PROTEIN COUPLED RECEPTORS FAMILY 1 PROFILE DOMAIN-CONTAINING PROTEIN"/>
    <property type="match status" value="1"/>
</dbReference>
<dbReference type="Gene3D" id="1.20.1070.10">
    <property type="entry name" value="Rhodopsin 7-helix transmembrane proteins"/>
    <property type="match status" value="1"/>
</dbReference>
<evidence type="ECO:0000256" key="8">
    <source>
        <dbReference type="ARBA" id="ARBA00023224"/>
    </source>
</evidence>
<organism evidence="11 12">
    <name type="scientific">Mizuhopecten yessoensis</name>
    <name type="common">Japanese scallop</name>
    <name type="synonym">Patinopecten yessoensis</name>
    <dbReference type="NCBI Taxonomy" id="6573"/>
    <lineage>
        <taxon>Eukaryota</taxon>
        <taxon>Metazoa</taxon>
        <taxon>Spiralia</taxon>
        <taxon>Lophotrochozoa</taxon>
        <taxon>Mollusca</taxon>
        <taxon>Bivalvia</taxon>
        <taxon>Autobranchia</taxon>
        <taxon>Pteriomorphia</taxon>
        <taxon>Pectinida</taxon>
        <taxon>Pectinoidea</taxon>
        <taxon>Pectinidae</taxon>
        <taxon>Mizuhopecten</taxon>
    </lineage>
</organism>
<keyword evidence="5" id="KW-0297">G-protein coupled receptor</keyword>
<keyword evidence="12" id="KW-1185">Reference proteome</keyword>
<keyword evidence="7 11" id="KW-0675">Receptor</keyword>
<comment type="caution">
    <text evidence="11">The sequence shown here is derived from an EMBL/GenBank/DDBJ whole genome shotgun (WGS) entry which is preliminary data.</text>
</comment>
<feature type="transmembrane region" description="Helical" evidence="9">
    <location>
        <begin position="41"/>
        <end position="60"/>
    </location>
</feature>
<name>A0A210PM14_MIZYE</name>
<dbReference type="GO" id="GO:0004930">
    <property type="term" value="F:G protein-coupled receptor activity"/>
    <property type="evidence" value="ECO:0007669"/>
    <property type="project" value="UniProtKB-KW"/>
</dbReference>
<dbReference type="EMBL" id="NEDP02005588">
    <property type="protein sequence ID" value="OWF37523.1"/>
    <property type="molecule type" value="Genomic_DNA"/>
</dbReference>
<evidence type="ECO:0000256" key="6">
    <source>
        <dbReference type="ARBA" id="ARBA00023136"/>
    </source>
</evidence>
<comment type="subcellular location">
    <subcellularLocation>
        <location evidence="1">Cell membrane</location>
        <topology evidence="1">Multi-pass membrane protein</topology>
    </subcellularLocation>
</comment>
<proteinExistence type="predicted"/>
<dbReference type="OrthoDB" id="10554313at2759"/>
<accession>A0A210PM14</accession>
<feature type="domain" description="G-protein coupled receptors family 1 profile" evidence="10">
    <location>
        <begin position="10"/>
        <end position="278"/>
    </location>
</feature>
<evidence type="ECO:0000259" key="10">
    <source>
        <dbReference type="PROSITE" id="PS50262"/>
    </source>
</evidence>
<evidence type="ECO:0000256" key="4">
    <source>
        <dbReference type="ARBA" id="ARBA00022989"/>
    </source>
</evidence>
<evidence type="ECO:0000313" key="11">
    <source>
        <dbReference type="EMBL" id="OWF37523.1"/>
    </source>
</evidence>
<evidence type="ECO:0000256" key="2">
    <source>
        <dbReference type="ARBA" id="ARBA00022475"/>
    </source>
</evidence>
<feature type="transmembrane region" description="Helical" evidence="9">
    <location>
        <begin position="222"/>
        <end position="243"/>
    </location>
</feature>
<feature type="transmembrane region" description="Helical" evidence="9">
    <location>
        <begin position="171"/>
        <end position="194"/>
    </location>
</feature>
<dbReference type="AlphaFoldDB" id="A0A210PM14"/>
<keyword evidence="3 9" id="KW-0812">Transmembrane</keyword>
<evidence type="ECO:0000256" key="5">
    <source>
        <dbReference type="ARBA" id="ARBA00023040"/>
    </source>
</evidence>
<evidence type="ECO:0000256" key="9">
    <source>
        <dbReference type="SAM" id="Phobius"/>
    </source>
</evidence>
<dbReference type="SUPFAM" id="SSF81321">
    <property type="entry name" value="Family A G protein-coupled receptor-like"/>
    <property type="match status" value="1"/>
</dbReference>
<keyword evidence="8" id="KW-0807">Transducer</keyword>
<evidence type="ECO:0000256" key="7">
    <source>
        <dbReference type="ARBA" id="ARBA00023170"/>
    </source>
</evidence>
<dbReference type="InterPro" id="IPR000276">
    <property type="entry name" value="GPCR_Rhodpsn"/>
</dbReference>
<dbReference type="Pfam" id="PF00001">
    <property type="entry name" value="7tm_1"/>
    <property type="match status" value="1"/>
</dbReference>